<proteinExistence type="predicted"/>
<evidence type="ECO:0000313" key="1">
    <source>
        <dbReference type="EMBL" id="OAT18828.1"/>
    </source>
</evidence>
<comment type="caution">
    <text evidence="1">The sequence shown here is derived from an EMBL/GenBank/DDBJ whole genome shotgun (WGS) entry which is preliminary data.</text>
</comment>
<gene>
    <name evidence="1" type="ORF">M979_1652</name>
</gene>
<organism evidence="1 2">
    <name type="scientific">Buttiauxella noackiae ATCC 51607</name>
    <dbReference type="NCBI Taxonomy" id="1354255"/>
    <lineage>
        <taxon>Bacteria</taxon>
        <taxon>Pseudomonadati</taxon>
        <taxon>Pseudomonadota</taxon>
        <taxon>Gammaproteobacteria</taxon>
        <taxon>Enterobacterales</taxon>
        <taxon>Enterobacteriaceae</taxon>
        <taxon>Buttiauxella</taxon>
    </lineage>
</organism>
<protein>
    <submittedName>
        <fullName evidence="1">Uncharacterized protein</fullName>
    </submittedName>
</protein>
<keyword evidence="2" id="KW-1185">Reference proteome</keyword>
<accession>A0A1B7HT39</accession>
<dbReference type="AlphaFoldDB" id="A0A1B7HT39"/>
<dbReference type="EMBL" id="LXEO01000017">
    <property type="protein sequence ID" value="OAT18828.1"/>
    <property type="molecule type" value="Genomic_DNA"/>
</dbReference>
<dbReference type="RefSeq" id="WP_064554414.1">
    <property type="nucleotide sequence ID" value="NZ_LXEO01000017.1"/>
</dbReference>
<dbReference type="PATRIC" id="fig|1354255.3.peg.1707"/>
<evidence type="ECO:0000313" key="2">
    <source>
        <dbReference type="Proteomes" id="UP000078286"/>
    </source>
</evidence>
<name>A0A1B7HT39_9ENTR</name>
<sequence length="133" mass="14364">MHTENANSQLTSQMLASPDFIASIAAQLVPAINTALDQALEKAAALANSPTMSKENFCAANGISSSVLEKWIANGVVLLAPTPTSTVTRTITCKETGKSRKDVMEKHGNALINVAAWREKNRQHAVNCRYIKR</sequence>
<dbReference type="Proteomes" id="UP000078286">
    <property type="component" value="Unassembled WGS sequence"/>
</dbReference>
<reference evidence="1 2" key="1">
    <citation type="submission" date="2016-04" db="EMBL/GenBank/DDBJ databases">
        <title>ATOL: Assembling a taxonomically balanced genome-scale reconstruction of the evolutionary history of the Enterobacteriaceae.</title>
        <authorList>
            <person name="Plunkett G.III."/>
            <person name="Neeno-Eckwall E.C."/>
            <person name="Glasner J.D."/>
            <person name="Perna N.T."/>
        </authorList>
    </citation>
    <scope>NUCLEOTIDE SEQUENCE [LARGE SCALE GENOMIC DNA]</scope>
    <source>
        <strain evidence="1 2">ATCC 51607</strain>
    </source>
</reference>